<evidence type="ECO:0000259" key="3">
    <source>
        <dbReference type="Pfam" id="PF02230"/>
    </source>
</evidence>
<dbReference type="InterPro" id="IPR029058">
    <property type="entry name" value="AB_hydrolase_fold"/>
</dbReference>
<dbReference type="OrthoDB" id="9801763at2"/>
<feature type="domain" description="Phospholipase/carboxylesterase/thioesterase" evidence="3">
    <location>
        <begin position="18"/>
        <end position="218"/>
    </location>
</feature>
<dbReference type="Pfam" id="PF02230">
    <property type="entry name" value="Abhydrolase_2"/>
    <property type="match status" value="1"/>
</dbReference>
<gene>
    <name evidence="4" type="ORF">FJM51_21885</name>
</gene>
<dbReference type="PANTHER" id="PTHR10655">
    <property type="entry name" value="LYSOPHOSPHOLIPASE-RELATED"/>
    <property type="match status" value="1"/>
</dbReference>
<proteinExistence type="inferred from homology"/>
<reference evidence="4 5" key="1">
    <citation type="submission" date="2019-06" db="EMBL/GenBank/DDBJ databases">
        <title>A novel bacterium of genus Amaricoccus, isolated from marine sediment.</title>
        <authorList>
            <person name="Huang H."/>
            <person name="Mo K."/>
            <person name="Hu Y."/>
        </authorList>
    </citation>
    <scope>NUCLEOTIDE SEQUENCE [LARGE SCALE GENOMIC DNA]</scope>
    <source>
        <strain evidence="4 5">HB172011</strain>
    </source>
</reference>
<comment type="caution">
    <text evidence="4">The sequence shown here is derived from an EMBL/GenBank/DDBJ whole genome shotgun (WGS) entry which is preliminary data.</text>
</comment>
<evidence type="ECO:0000313" key="4">
    <source>
        <dbReference type="EMBL" id="TPE46546.1"/>
    </source>
</evidence>
<dbReference type="EMBL" id="VFRP01000046">
    <property type="protein sequence ID" value="TPE46546.1"/>
    <property type="molecule type" value="Genomic_DNA"/>
</dbReference>
<dbReference type="InterPro" id="IPR050565">
    <property type="entry name" value="LYPA1-2/EST-like"/>
</dbReference>
<dbReference type="GO" id="GO:0016787">
    <property type="term" value="F:hydrolase activity"/>
    <property type="evidence" value="ECO:0007669"/>
    <property type="project" value="UniProtKB-KW"/>
</dbReference>
<dbReference type="Gene3D" id="3.40.50.1820">
    <property type="entry name" value="alpha/beta hydrolase"/>
    <property type="match status" value="1"/>
</dbReference>
<dbReference type="PANTHER" id="PTHR10655:SF17">
    <property type="entry name" value="LYSOPHOSPHOLIPASE-LIKE PROTEIN 1"/>
    <property type="match status" value="1"/>
</dbReference>
<sequence>MSDRIAGLTTKRRAARAGAADSLVILLHGYGADAEDLIGLADPLGPHLPATMFLAPDAPERCQNNPMGFQWFPIPWLDGTPESVAETAARGAFAALDAWLDAVALETGIPAERTILLGFSQGTMMALQVGLRRAAPLAGIVGFSGRLLHPEALAAEARSRTPVLLVHGDADPVVPFASLKEAADALVAAGVETYAHVSRGTAHGIAPDGLGVALSFIRDRLGLAPGAAS</sequence>
<dbReference type="Proteomes" id="UP000319255">
    <property type="component" value="Unassembled WGS sequence"/>
</dbReference>
<evidence type="ECO:0000256" key="1">
    <source>
        <dbReference type="ARBA" id="ARBA00006499"/>
    </source>
</evidence>
<dbReference type="InterPro" id="IPR003140">
    <property type="entry name" value="PLipase/COase/thioEstase"/>
</dbReference>
<dbReference type="RefSeq" id="WP_140456245.1">
    <property type="nucleotide sequence ID" value="NZ_VFRP01000046.1"/>
</dbReference>
<comment type="similarity">
    <text evidence="1">Belongs to the AB hydrolase superfamily. AB hydrolase 2 family.</text>
</comment>
<keyword evidence="5" id="KW-1185">Reference proteome</keyword>
<dbReference type="SUPFAM" id="SSF53474">
    <property type="entry name" value="alpha/beta-Hydrolases"/>
    <property type="match status" value="1"/>
</dbReference>
<name>A0A501WLK5_9RHOB</name>
<protein>
    <submittedName>
        <fullName evidence="4">Phospholipase</fullName>
    </submittedName>
</protein>
<organism evidence="4 5">
    <name type="scientific">Amaricoccus solimangrovi</name>
    <dbReference type="NCBI Taxonomy" id="2589815"/>
    <lineage>
        <taxon>Bacteria</taxon>
        <taxon>Pseudomonadati</taxon>
        <taxon>Pseudomonadota</taxon>
        <taxon>Alphaproteobacteria</taxon>
        <taxon>Rhodobacterales</taxon>
        <taxon>Paracoccaceae</taxon>
        <taxon>Amaricoccus</taxon>
    </lineage>
</organism>
<accession>A0A501WLK5</accession>
<evidence type="ECO:0000256" key="2">
    <source>
        <dbReference type="ARBA" id="ARBA00022801"/>
    </source>
</evidence>
<dbReference type="AlphaFoldDB" id="A0A501WLK5"/>
<keyword evidence="2" id="KW-0378">Hydrolase</keyword>
<evidence type="ECO:0000313" key="5">
    <source>
        <dbReference type="Proteomes" id="UP000319255"/>
    </source>
</evidence>